<keyword evidence="4" id="KW-1185">Reference proteome</keyword>
<dbReference type="InterPro" id="IPR016186">
    <property type="entry name" value="C-type_lectin-like/link_sf"/>
</dbReference>
<evidence type="ECO:0000256" key="1">
    <source>
        <dbReference type="SAM" id="SignalP"/>
    </source>
</evidence>
<dbReference type="PANTHER" id="PTHR22803">
    <property type="entry name" value="MANNOSE, PHOSPHOLIPASE, LECTIN RECEPTOR RELATED"/>
    <property type="match status" value="1"/>
</dbReference>
<evidence type="ECO:0000259" key="3">
    <source>
        <dbReference type="PROSITE" id="PS51406"/>
    </source>
</evidence>
<dbReference type="InterPro" id="IPR014716">
    <property type="entry name" value="Fibrinogen_a/b/g_C_1"/>
</dbReference>
<dbReference type="PROSITE" id="PS50041">
    <property type="entry name" value="C_TYPE_LECTIN_2"/>
    <property type="match status" value="1"/>
</dbReference>
<name>A0A914XIC9_9BILA</name>
<dbReference type="InterPro" id="IPR036056">
    <property type="entry name" value="Fibrinogen-like_C"/>
</dbReference>
<dbReference type="InterPro" id="IPR050111">
    <property type="entry name" value="C-type_lectin/snaclec_domain"/>
</dbReference>
<dbReference type="Gene3D" id="3.10.100.10">
    <property type="entry name" value="Mannose-Binding Protein A, subunit A"/>
    <property type="match status" value="1"/>
</dbReference>
<dbReference type="NCBIfam" id="NF040941">
    <property type="entry name" value="GGGWT_bact"/>
    <property type="match status" value="1"/>
</dbReference>
<dbReference type="SMART" id="SM00034">
    <property type="entry name" value="CLECT"/>
    <property type="match status" value="1"/>
</dbReference>
<dbReference type="CDD" id="cd00037">
    <property type="entry name" value="CLECT"/>
    <property type="match status" value="1"/>
</dbReference>
<dbReference type="Gene3D" id="3.90.215.10">
    <property type="entry name" value="Gamma Fibrinogen, chain A, domain 1"/>
    <property type="match status" value="1"/>
</dbReference>
<proteinExistence type="predicted"/>
<dbReference type="Pfam" id="PF00059">
    <property type="entry name" value="Lectin_C"/>
    <property type="match status" value="1"/>
</dbReference>
<organism evidence="4 5">
    <name type="scientific">Plectus sambesii</name>
    <dbReference type="NCBI Taxonomy" id="2011161"/>
    <lineage>
        <taxon>Eukaryota</taxon>
        <taxon>Metazoa</taxon>
        <taxon>Ecdysozoa</taxon>
        <taxon>Nematoda</taxon>
        <taxon>Chromadorea</taxon>
        <taxon>Plectida</taxon>
        <taxon>Plectina</taxon>
        <taxon>Plectoidea</taxon>
        <taxon>Plectidae</taxon>
        <taxon>Plectus</taxon>
    </lineage>
</organism>
<protein>
    <submittedName>
        <fullName evidence="5">C-type lectin domain-containing protein</fullName>
    </submittedName>
</protein>
<sequence>MPCFKATLLLVSALLLLSVVDGAENYICNQQTGVCYSAVFGQIFDWYQARDYCSKNFPSGSLASVHNAFEDYLALSAIVLAQPNTEYEPWVGGYRGDNDKNFTWSDGTSFQFTNWATDYPSSQGNQCIKFCYTTSSSCEPLKWKTAPCNTASAFVCEYAGGNPPTTSPILKPTTPTPMEDCYDWLHLAGHNKSGLYVIHPPTVQNAFIVYCDMTSDGGGWTLFHRFVI</sequence>
<dbReference type="AlphaFoldDB" id="A0A914XIC9"/>
<keyword evidence="1" id="KW-0732">Signal</keyword>
<dbReference type="PROSITE" id="PS51406">
    <property type="entry name" value="FIBRINOGEN_C_2"/>
    <property type="match status" value="1"/>
</dbReference>
<dbReference type="Pfam" id="PF00147">
    <property type="entry name" value="Fibrinogen_C"/>
    <property type="match status" value="1"/>
</dbReference>
<evidence type="ECO:0000313" key="4">
    <source>
        <dbReference type="Proteomes" id="UP000887566"/>
    </source>
</evidence>
<feature type="signal peptide" evidence="1">
    <location>
        <begin position="1"/>
        <end position="22"/>
    </location>
</feature>
<dbReference type="SUPFAM" id="SSF56436">
    <property type="entry name" value="C-type lectin-like"/>
    <property type="match status" value="1"/>
</dbReference>
<feature type="chain" id="PRO_5038114470" evidence="1">
    <location>
        <begin position="23"/>
        <end position="228"/>
    </location>
</feature>
<feature type="domain" description="C-type lectin" evidence="2">
    <location>
        <begin position="31"/>
        <end position="157"/>
    </location>
</feature>
<dbReference type="WBParaSite" id="PSAMB.scaffold7927size6882.g30724.t1">
    <property type="protein sequence ID" value="PSAMB.scaffold7927size6882.g30724.t1"/>
    <property type="gene ID" value="PSAMB.scaffold7927size6882.g30724"/>
</dbReference>
<feature type="domain" description="Fibrinogen C-terminal" evidence="3">
    <location>
        <begin position="172"/>
        <end position="228"/>
    </location>
</feature>
<evidence type="ECO:0000313" key="5">
    <source>
        <dbReference type="WBParaSite" id="PSAMB.scaffold7927size6882.g30724.t1"/>
    </source>
</evidence>
<dbReference type="InterPro" id="IPR002181">
    <property type="entry name" value="Fibrinogen_a/b/g_C_dom"/>
</dbReference>
<dbReference type="Proteomes" id="UP000887566">
    <property type="component" value="Unplaced"/>
</dbReference>
<evidence type="ECO:0000259" key="2">
    <source>
        <dbReference type="PROSITE" id="PS50041"/>
    </source>
</evidence>
<reference evidence="5" key="1">
    <citation type="submission" date="2022-11" db="UniProtKB">
        <authorList>
            <consortium name="WormBaseParasite"/>
        </authorList>
    </citation>
    <scope>IDENTIFICATION</scope>
</reference>
<dbReference type="InterPro" id="IPR016187">
    <property type="entry name" value="CTDL_fold"/>
</dbReference>
<dbReference type="InterPro" id="IPR001304">
    <property type="entry name" value="C-type_lectin-like"/>
</dbReference>
<accession>A0A914XIC9</accession>
<dbReference type="SUPFAM" id="SSF56496">
    <property type="entry name" value="Fibrinogen C-terminal domain-like"/>
    <property type="match status" value="1"/>
</dbReference>